<accession>A0A8K0HC96</accession>
<keyword evidence="2" id="KW-0676">Redox-active center</keyword>
<dbReference type="InterPro" id="IPR036249">
    <property type="entry name" value="Thioredoxin-like_sf"/>
</dbReference>
<dbReference type="EMBL" id="VOIH02000004">
    <property type="protein sequence ID" value="KAF3449514.1"/>
    <property type="molecule type" value="Genomic_DNA"/>
</dbReference>
<dbReference type="PANTHER" id="PTHR13544">
    <property type="entry name" value="SELENOPROTEIN T"/>
    <property type="match status" value="1"/>
</dbReference>
<feature type="signal peptide" evidence="3">
    <location>
        <begin position="1"/>
        <end position="23"/>
    </location>
</feature>
<keyword evidence="5" id="KW-1185">Reference proteome</keyword>
<sequence>MGGAKLILIGLPIYLFCTDIVNLFSNPSPPKPSTLNHHHQHRLLHRPHHPQYYPIRSHQEPLKFPIQQKQSSSIGAIGIGSTININFCTSCSYRGKAVTMKNMLETSFPGINVVLGNQPPEFPEGLVSKMVPIVQVGIIGLILGGEQIFPRMGISTPPPLYYSLRANRFGSITATWFLGNFLQSYLQTTGAFEVYCNGELVFSKLEEHRFPGEFELRDLVGKKLNISRDVDVIGGVWS</sequence>
<dbReference type="GO" id="GO:0045454">
    <property type="term" value="P:cell redox homeostasis"/>
    <property type="evidence" value="ECO:0007669"/>
    <property type="project" value="TreeGrafter"/>
</dbReference>
<reference evidence="4" key="1">
    <citation type="submission" date="2020-03" db="EMBL/GenBank/DDBJ databases">
        <title>A high-quality chromosome-level genome assembly of a woody plant with both climbing and erect habits, Rhamnella rubrinervis.</title>
        <authorList>
            <person name="Lu Z."/>
            <person name="Yang Y."/>
            <person name="Zhu X."/>
            <person name="Sun Y."/>
        </authorList>
    </citation>
    <scope>NUCLEOTIDE SEQUENCE</scope>
    <source>
        <strain evidence="4">BYM</strain>
        <tissue evidence="4">Leaf</tissue>
    </source>
</reference>
<name>A0A8K0HC96_9ROSA</name>
<protein>
    <recommendedName>
        <fullName evidence="6">SelT-like protein</fullName>
    </recommendedName>
</protein>
<evidence type="ECO:0000256" key="1">
    <source>
        <dbReference type="ARBA" id="ARBA00022729"/>
    </source>
</evidence>
<organism evidence="4 5">
    <name type="scientific">Rhamnella rubrinervis</name>
    <dbReference type="NCBI Taxonomy" id="2594499"/>
    <lineage>
        <taxon>Eukaryota</taxon>
        <taxon>Viridiplantae</taxon>
        <taxon>Streptophyta</taxon>
        <taxon>Embryophyta</taxon>
        <taxon>Tracheophyta</taxon>
        <taxon>Spermatophyta</taxon>
        <taxon>Magnoliopsida</taxon>
        <taxon>eudicotyledons</taxon>
        <taxon>Gunneridae</taxon>
        <taxon>Pentapetalae</taxon>
        <taxon>rosids</taxon>
        <taxon>fabids</taxon>
        <taxon>Rosales</taxon>
        <taxon>Rhamnaceae</taxon>
        <taxon>rhamnoid group</taxon>
        <taxon>Rhamneae</taxon>
        <taxon>Rhamnella</taxon>
    </lineage>
</organism>
<dbReference type="Gene3D" id="3.40.30.10">
    <property type="entry name" value="Glutaredoxin"/>
    <property type="match status" value="2"/>
</dbReference>
<dbReference type="GO" id="GO:0004791">
    <property type="term" value="F:thioredoxin-disulfide reductase (NADPH) activity"/>
    <property type="evidence" value="ECO:0007669"/>
    <property type="project" value="TreeGrafter"/>
</dbReference>
<dbReference type="Proteomes" id="UP000796880">
    <property type="component" value="Unassembled WGS sequence"/>
</dbReference>
<keyword evidence="1 3" id="KW-0732">Signal</keyword>
<evidence type="ECO:0008006" key="6">
    <source>
        <dbReference type="Google" id="ProtNLM"/>
    </source>
</evidence>
<comment type="caution">
    <text evidence="4">The sequence shown here is derived from an EMBL/GenBank/DDBJ whole genome shotgun (WGS) entry which is preliminary data.</text>
</comment>
<dbReference type="AlphaFoldDB" id="A0A8K0HC96"/>
<proteinExistence type="predicted"/>
<dbReference type="PANTHER" id="PTHR13544:SF0">
    <property type="entry name" value="THIOREDOXIN REDUCTASE-LIKE SELENOPROTEIN T"/>
    <property type="match status" value="1"/>
</dbReference>
<dbReference type="InterPro" id="IPR019389">
    <property type="entry name" value="Selenoprotein_T"/>
</dbReference>
<dbReference type="SUPFAM" id="SSF52833">
    <property type="entry name" value="Thioredoxin-like"/>
    <property type="match status" value="1"/>
</dbReference>
<dbReference type="Pfam" id="PF10262">
    <property type="entry name" value="Rdx"/>
    <property type="match status" value="1"/>
</dbReference>
<evidence type="ECO:0000313" key="4">
    <source>
        <dbReference type="EMBL" id="KAF3449514.1"/>
    </source>
</evidence>
<evidence type="ECO:0000256" key="2">
    <source>
        <dbReference type="ARBA" id="ARBA00023284"/>
    </source>
</evidence>
<evidence type="ECO:0000313" key="5">
    <source>
        <dbReference type="Proteomes" id="UP000796880"/>
    </source>
</evidence>
<dbReference type="NCBIfam" id="TIGR02174">
    <property type="entry name" value="CXXU_selWTH"/>
    <property type="match status" value="1"/>
</dbReference>
<dbReference type="GO" id="GO:0005789">
    <property type="term" value="C:endoplasmic reticulum membrane"/>
    <property type="evidence" value="ECO:0007669"/>
    <property type="project" value="TreeGrafter"/>
</dbReference>
<feature type="chain" id="PRO_5035456764" description="SelT-like protein" evidence="3">
    <location>
        <begin position="24"/>
        <end position="238"/>
    </location>
</feature>
<evidence type="ECO:0000256" key="3">
    <source>
        <dbReference type="SAM" id="SignalP"/>
    </source>
</evidence>
<dbReference type="OrthoDB" id="60822at2759"/>
<dbReference type="InterPro" id="IPR011893">
    <property type="entry name" value="Selenoprotein_Rdx-typ"/>
</dbReference>
<gene>
    <name evidence="4" type="ORF">FNV43_RR10243</name>
</gene>